<reference evidence="8" key="1">
    <citation type="submission" date="2016-10" db="EMBL/GenBank/DDBJ databases">
        <title>Sequence of Gallionella enrichment culture.</title>
        <authorList>
            <person name="Poehlein A."/>
            <person name="Muehling M."/>
            <person name="Daniel R."/>
        </authorList>
    </citation>
    <scope>NUCLEOTIDE SEQUENCE</scope>
</reference>
<protein>
    <recommendedName>
        <fullName evidence="2">Negative regulator of flagellin synthesis</fullName>
    </recommendedName>
</protein>
<evidence type="ECO:0000259" key="7">
    <source>
        <dbReference type="Pfam" id="PF04316"/>
    </source>
</evidence>
<keyword evidence="3" id="KW-0678">Repressor</keyword>
<dbReference type="GO" id="GO:0045892">
    <property type="term" value="P:negative regulation of DNA-templated transcription"/>
    <property type="evidence" value="ECO:0007669"/>
    <property type="project" value="InterPro"/>
</dbReference>
<keyword evidence="6" id="KW-0804">Transcription</keyword>
<dbReference type="InterPro" id="IPR035890">
    <property type="entry name" value="Anti-sigma-28_factor_FlgM_sf"/>
</dbReference>
<dbReference type="EMBL" id="MLJW01000376">
    <property type="protein sequence ID" value="OIQ88350.1"/>
    <property type="molecule type" value="Genomic_DNA"/>
</dbReference>
<keyword evidence="5" id="KW-0805">Transcription regulation</keyword>
<dbReference type="GO" id="GO:0044781">
    <property type="term" value="P:bacterial-type flagellum organization"/>
    <property type="evidence" value="ECO:0007669"/>
    <property type="project" value="UniProtKB-KW"/>
</dbReference>
<evidence type="ECO:0000256" key="4">
    <source>
        <dbReference type="ARBA" id="ARBA00022795"/>
    </source>
</evidence>
<dbReference type="NCBIfam" id="TIGR03824">
    <property type="entry name" value="FlgM_jcvi"/>
    <property type="match status" value="1"/>
</dbReference>
<accession>A0A1J5QXC4</accession>
<keyword evidence="4" id="KW-1005">Bacterial flagellum biogenesis</keyword>
<dbReference type="AlphaFoldDB" id="A0A1J5QXC4"/>
<evidence type="ECO:0000256" key="6">
    <source>
        <dbReference type="ARBA" id="ARBA00023163"/>
    </source>
</evidence>
<evidence type="ECO:0000256" key="2">
    <source>
        <dbReference type="ARBA" id="ARBA00017823"/>
    </source>
</evidence>
<organism evidence="8">
    <name type="scientific">mine drainage metagenome</name>
    <dbReference type="NCBI Taxonomy" id="410659"/>
    <lineage>
        <taxon>unclassified sequences</taxon>
        <taxon>metagenomes</taxon>
        <taxon>ecological metagenomes</taxon>
    </lineage>
</organism>
<evidence type="ECO:0000256" key="1">
    <source>
        <dbReference type="ARBA" id="ARBA00005322"/>
    </source>
</evidence>
<proteinExistence type="inferred from homology"/>
<comment type="caution">
    <text evidence="8">The sequence shown here is derived from an EMBL/GenBank/DDBJ whole genome shotgun (WGS) entry which is preliminary data.</text>
</comment>
<name>A0A1J5QXC4_9ZZZZ</name>
<evidence type="ECO:0000256" key="3">
    <source>
        <dbReference type="ARBA" id="ARBA00022491"/>
    </source>
</evidence>
<dbReference type="InterPro" id="IPR007412">
    <property type="entry name" value="FlgM"/>
</dbReference>
<evidence type="ECO:0000313" key="8">
    <source>
        <dbReference type="EMBL" id="OIQ88350.1"/>
    </source>
</evidence>
<sequence length="104" mass="11033">MKIENSILLLVAATGTVKNGEAKPAQSVTTQPQESTVALSPLSTRMQELSSSMAKSSTFDPNRLADIKQAISEGKMKVDVSKIASGLVDSVRLMLSQAQEPARS</sequence>
<dbReference type="InterPro" id="IPR031316">
    <property type="entry name" value="FlgM_C"/>
</dbReference>
<feature type="domain" description="Anti-sigma-28 factor FlgM C-terminal" evidence="7">
    <location>
        <begin position="36"/>
        <end position="89"/>
    </location>
</feature>
<gene>
    <name evidence="8" type="ORF">GALL_297870</name>
</gene>
<dbReference type="Pfam" id="PF04316">
    <property type="entry name" value="FlgM"/>
    <property type="match status" value="1"/>
</dbReference>
<evidence type="ECO:0000256" key="5">
    <source>
        <dbReference type="ARBA" id="ARBA00023015"/>
    </source>
</evidence>
<comment type="similarity">
    <text evidence="1">Belongs to the FlgM family.</text>
</comment>
<dbReference type="SUPFAM" id="SSF101498">
    <property type="entry name" value="Anti-sigma factor FlgM"/>
    <property type="match status" value="1"/>
</dbReference>